<name>A0AAX3E4V4_RHOPL</name>
<protein>
    <recommendedName>
        <fullName evidence="3">ATPase</fullName>
    </recommendedName>
</protein>
<proteinExistence type="predicted"/>
<organism evidence="1 2">
    <name type="scientific">Rhodopseudomonas palustris</name>
    <dbReference type="NCBI Taxonomy" id="1076"/>
    <lineage>
        <taxon>Bacteria</taxon>
        <taxon>Pseudomonadati</taxon>
        <taxon>Pseudomonadota</taxon>
        <taxon>Alphaproteobacteria</taxon>
        <taxon>Hyphomicrobiales</taxon>
        <taxon>Nitrobacteraceae</taxon>
        <taxon>Rhodopseudomonas</taxon>
    </lineage>
</organism>
<dbReference type="EMBL" id="CP076676">
    <property type="protein sequence ID" value="UYO41854.1"/>
    <property type="molecule type" value="Genomic_DNA"/>
</dbReference>
<accession>A0AAX3E4V4</accession>
<dbReference type="AlphaFoldDB" id="A0AAX3E4V4"/>
<gene>
    <name evidence="1" type="ORF">KQX62_11395</name>
</gene>
<sequence>MSMSASESDEVIWIRQKRDEIDLLASSLGRWAAHLDRDGRTDAHRAVAELLSIRTVFAERLDALSTHPTIPPQIAEITLARLSDEWAKADDEIRSFLFARCGTCPSSAERDDDRAQQRDAIQASLERLRQESRAAIDQAKRDLDITVSRIASEQVRLGTFSTTSDKALKTIKASFERTRTLHDQTWERVAELLSEL</sequence>
<dbReference type="Proteomes" id="UP001163166">
    <property type="component" value="Chromosome"/>
</dbReference>
<reference evidence="1" key="1">
    <citation type="journal article" date="2022" name="Biol. Control">
        <title>In silico genomic analysis of Rhodopseudomonas palustris strains revealed potential biocontrol agents and crop yield enhancers.</title>
        <authorList>
            <person name="Surachat K."/>
            <person name="Kantachote D."/>
            <person name="Deachamag P."/>
            <person name="Wonglapsuwan M."/>
        </authorList>
    </citation>
    <scope>NUCLEOTIDE SEQUENCE</scope>
    <source>
        <strain evidence="1">TLS06</strain>
    </source>
</reference>
<evidence type="ECO:0000313" key="1">
    <source>
        <dbReference type="EMBL" id="UYO41854.1"/>
    </source>
</evidence>
<evidence type="ECO:0008006" key="3">
    <source>
        <dbReference type="Google" id="ProtNLM"/>
    </source>
</evidence>
<dbReference type="RefSeq" id="WP_107355388.1">
    <property type="nucleotide sequence ID" value="NZ_CP076677.1"/>
</dbReference>
<evidence type="ECO:0000313" key="2">
    <source>
        <dbReference type="Proteomes" id="UP001163166"/>
    </source>
</evidence>